<evidence type="ECO:0000313" key="3">
    <source>
        <dbReference type="Proteomes" id="UP001497516"/>
    </source>
</evidence>
<dbReference type="InterPro" id="IPR000477">
    <property type="entry name" value="RT_dom"/>
</dbReference>
<reference evidence="2 3" key="1">
    <citation type="submission" date="2024-04" db="EMBL/GenBank/DDBJ databases">
        <authorList>
            <person name="Fracassetti M."/>
        </authorList>
    </citation>
    <scope>NUCLEOTIDE SEQUENCE [LARGE SCALE GENOMIC DNA]</scope>
</reference>
<evidence type="ECO:0000313" key="2">
    <source>
        <dbReference type="EMBL" id="CAL1377375.1"/>
    </source>
</evidence>
<dbReference type="InterPro" id="IPR052343">
    <property type="entry name" value="Retrotransposon-Effector_Assoc"/>
</dbReference>
<proteinExistence type="predicted"/>
<keyword evidence="3" id="KW-1185">Reference proteome</keyword>
<evidence type="ECO:0000259" key="1">
    <source>
        <dbReference type="Pfam" id="PF00078"/>
    </source>
</evidence>
<dbReference type="PANTHER" id="PTHR46890">
    <property type="entry name" value="NON-LTR RETROLELEMENT REVERSE TRANSCRIPTASE-LIKE PROTEIN-RELATED"/>
    <property type="match status" value="1"/>
</dbReference>
<dbReference type="Pfam" id="PF00078">
    <property type="entry name" value="RVT_1"/>
    <property type="match status" value="1"/>
</dbReference>
<dbReference type="AlphaFoldDB" id="A0AAV2DVK0"/>
<feature type="domain" description="Reverse transcriptase" evidence="1">
    <location>
        <begin position="73"/>
        <end position="168"/>
    </location>
</feature>
<sequence>MNAKLTAEVSFEEIRRSVFQIGATQASGSDGFTGVFFRQFWDIVGLDVVEAVKHFFSTSSLLKNCNHTWLVLIPKVDRVEHMRNLRPISVCQFSYKVIAKILAERLARYLPSIVSPGLNGFVRGRQIVDNVLIGHEVMQYLKNKRVGKQKFMAFNVDMEKAYDRVEWPF</sequence>
<organism evidence="2 3">
    <name type="scientific">Linum trigynum</name>
    <dbReference type="NCBI Taxonomy" id="586398"/>
    <lineage>
        <taxon>Eukaryota</taxon>
        <taxon>Viridiplantae</taxon>
        <taxon>Streptophyta</taxon>
        <taxon>Embryophyta</taxon>
        <taxon>Tracheophyta</taxon>
        <taxon>Spermatophyta</taxon>
        <taxon>Magnoliopsida</taxon>
        <taxon>eudicotyledons</taxon>
        <taxon>Gunneridae</taxon>
        <taxon>Pentapetalae</taxon>
        <taxon>rosids</taxon>
        <taxon>fabids</taxon>
        <taxon>Malpighiales</taxon>
        <taxon>Linaceae</taxon>
        <taxon>Linum</taxon>
    </lineage>
</organism>
<gene>
    <name evidence="2" type="ORF">LTRI10_LOCUS19031</name>
</gene>
<dbReference type="PANTHER" id="PTHR46890:SF48">
    <property type="entry name" value="RNA-DIRECTED DNA POLYMERASE"/>
    <property type="match status" value="1"/>
</dbReference>
<accession>A0AAV2DVK0</accession>
<name>A0AAV2DVK0_9ROSI</name>
<dbReference type="EMBL" id="OZ034816">
    <property type="protein sequence ID" value="CAL1377375.1"/>
    <property type="molecule type" value="Genomic_DNA"/>
</dbReference>
<dbReference type="Proteomes" id="UP001497516">
    <property type="component" value="Chromosome 3"/>
</dbReference>
<protein>
    <recommendedName>
        <fullName evidence="1">Reverse transcriptase domain-containing protein</fullName>
    </recommendedName>
</protein>